<feature type="domain" description="DSBA-like thioredoxin" evidence="1">
    <location>
        <begin position="6"/>
        <end position="206"/>
    </location>
</feature>
<dbReference type="Gene3D" id="3.40.30.10">
    <property type="entry name" value="Glutaredoxin"/>
    <property type="match status" value="1"/>
</dbReference>
<reference evidence="2 3" key="1">
    <citation type="submission" date="2019-06" db="EMBL/GenBank/DDBJ databases">
        <title>Enrichment of Autotrophic Halophilic Microorganisms from Red Sea Brine Pool Using Microbial Electrosynthesis System.</title>
        <authorList>
            <person name="Alqahtani M.F."/>
            <person name="Bajracharya S."/>
            <person name="Katuri K.P."/>
            <person name="Ali M."/>
            <person name="Saikaly P.E."/>
        </authorList>
    </citation>
    <scope>NUCLEOTIDE SEQUENCE [LARGE SCALE GENOMIC DNA]</scope>
    <source>
        <strain evidence="2">MES6</strain>
    </source>
</reference>
<dbReference type="CDD" id="cd03024">
    <property type="entry name" value="DsbA_FrnE"/>
    <property type="match status" value="1"/>
</dbReference>
<dbReference type="Pfam" id="PF01323">
    <property type="entry name" value="DSBA"/>
    <property type="match status" value="1"/>
</dbReference>
<dbReference type="PANTHER" id="PTHR13887:SF41">
    <property type="entry name" value="THIOREDOXIN SUPERFAMILY PROTEIN"/>
    <property type="match status" value="1"/>
</dbReference>
<dbReference type="AlphaFoldDB" id="A0A7C9LMV3"/>
<dbReference type="Proteomes" id="UP000483078">
    <property type="component" value="Unassembled WGS sequence"/>
</dbReference>
<dbReference type="RefSeq" id="WP_273248881.1">
    <property type="nucleotide sequence ID" value="NZ_VENJ01000006.1"/>
</dbReference>
<dbReference type="EMBL" id="VENJ01000006">
    <property type="protein sequence ID" value="MTJ04282.1"/>
    <property type="molecule type" value="Genomic_DNA"/>
</dbReference>
<dbReference type="PANTHER" id="PTHR13887">
    <property type="entry name" value="GLUTATHIONE S-TRANSFERASE KAPPA"/>
    <property type="match status" value="1"/>
</dbReference>
<dbReference type="InterPro" id="IPR036249">
    <property type="entry name" value="Thioredoxin-like_sf"/>
</dbReference>
<evidence type="ECO:0000313" key="3">
    <source>
        <dbReference type="Proteomes" id="UP000483078"/>
    </source>
</evidence>
<comment type="caution">
    <text evidence="2">The sequence shown here is derived from an EMBL/GenBank/DDBJ whole genome shotgun (WGS) entry which is preliminary data.</text>
</comment>
<accession>A0A7C9LMV3</accession>
<dbReference type="GO" id="GO:0016491">
    <property type="term" value="F:oxidoreductase activity"/>
    <property type="evidence" value="ECO:0007669"/>
    <property type="project" value="InterPro"/>
</dbReference>
<organism evidence="2 3">
    <name type="scientific">Sediminimonas qiaohouensis</name>
    <dbReference type="NCBI Taxonomy" id="552061"/>
    <lineage>
        <taxon>Bacteria</taxon>
        <taxon>Pseudomonadati</taxon>
        <taxon>Pseudomonadota</taxon>
        <taxon>Alphaproteobacteria</taxon>
        <taxon>Rhodobacterales</taxon>
        <taxon>Roseobacteraceae</taxon>
        <taxon>Sediminimonas</taxon>
    </lineage>
</organism>
<name>A0A7C9LMV3_9RHOB</name>
<evidence type="ECO:0000313" key="2">
    <source>
        <dbReference type="EMBL" id="MTJ04282.1"/>
    </source>
</evidence>
<protein>
    <submittedName>
        <fullName evidence="2">DsbA family oxidoreductase</fullName>
    </submittedName>
</protein>
<gene>
    <name evidence="2" type="ORF">FH759_06255</name>
</gene>
<sequence>MATPIQIDIVSDVMCPWCIIGWKQLEHALTASGQEAVLRWHPFELNPDMPETGQNLREHLIGKYGITAQQSADNRERMQALGADLGFTFNFSEDMRMVNSFRAHQVIDWAGTLGHQHPMKMALFTAHFTQGRDVNDPAVLAEVAGEIGLDPAAARAVLDTARHAESVREKQRFWTAQGVSGVPAMVFQQQFLVTGAQGSKTYRELLDRFANADA</sequence>
<evidence type="ECO:0000259" key="1">
    <source>
        <dbReference type="Pfam" id="PF01323"/>
    </source>
</evidence>
<dbReference type="SUPFAM" id="SSF52833">
    <property type="entry name" value="Thioredoxin-like"/>
    <property type="match status" value="1"/>
</dbReference>
<proteinExistence type="predicted"/>
<dbReference type="InterPro" id="IPR001853">
    <property type="entry name" value="DSBA-like_thioredoxin_dom"/>
</dbReference>